<feature type="transmembrane region" description="Helical" evidence="2">
    <location>
        <begin position="69"/>
        <end position="90"/>
    </location>
</feature>
<feature type="transmembrane region" description="Helical" evidence="2">
    <location>
        <begin position="28"/>
        <end position="49"/>
    </location>
</feature>
<evidence type="ECO:0000313" key="4">
    <source>
        <dbReference type="Proteomes" id="UP000218102"/>
    </source>
</evidence>
<gene>
    <name evidence="3" type="ORF">CMV24_19090</name>
</gene>
<proteinExistence type="predicted"/>
<evidence type="ECO:0000256" key="1">
    <source>
        <dbReference type="SAM" id="MobiDB-lite"/>
    </source>
</evidence>
<dbReference type="EMBL" id="NTME01000021">
    <property type="protein sequence ID" value="PBJ93930.1"/>
    <property type="molecule type" value="Genomic_DNA"/>
</dbReference>
<organism evidence="3 4">
    <name type="scientific">Pseudomonas plecoglossicida</name>
    <dbReference type="NCBI Taxonomy" id="70775"/>
    <lineage>
        <taxon>Bacteria</taxon>
        <taxon>Pseudomonadati</taxon>
        <taxon>Pseudomonadota</taxon>
        <taxon>Gammaproteobacteria</taxon>
        <taxon>Pseudomonadales</taxon>
        <taxon>Pseudomonadaceae</taxon>
        <taxon>Pseudomonas</taxon>
    </lineage>
</organism>
<feature type="region of interest" description="Disordered" evidence="1">
    <location>
        <begin position="196"/>
        <end position="222"/>
    </location>
</feature>
<dbReference type="Proteomes" id="UP000218102">
    <property type="component" value="Unassembled WGS sequence"/>
</dbReference>
<evidence type="ECO:0000256" key="2">
    <source>
        <dbReference type="SAM" id="Phobius"/>
    </source>
</evidence>
<protein>
    <submittedName>
        <fullName evidence="3">Uncharacterized protein</fullName>
    </submittedName>
</protein>
<dbReference type="AlphaFoldDB" id="A0A2A3M1B8"/>
<keyword evidence="2" id="KW-1133">Transmembrane helix</keyword>
<dbReference type="RefSeq" id="WP_023383573.1">
    <property type="nucleotide sequence ID" value="NZ_NTME01000021.1"/>
</dbReference>
<reference evidence="3 4" key="1">
    <citation type="submission" date="2017-09" db="EMBL/GenBank/DDBJ databases">
        <authorList>
            <person name="Ehlers B."/>
            <person name="Leendertz F.H."/>
        </authorList>
    </citation>
    <scope>NUCLEOTIDE SEQUENCE [LARGE SCALE GENOMIC DNA]</scope>
    <source>
        <strain evidence="3 4">DJ-1</strain>
    </source>
</reference>
<name>A0A2A3M1B8_PSEDL</name>
<keyword evidence="2" id="KW-0472">Membrane</keyword>
<comment type="caution">
    <text evidence="3">The sequence shown here is derived from an EMBL/GenBank/DDBJ whole genome shotgun (WGS) entry which is preliminary data.</text>
</comment>
<evidence type="ECO:0000313" key="3">
    <source>
        <dbReference type="EMBL" id="PBJ93930.1"/>
    </source>
</evidence>
<sequence length="222" mass="23854">MSDFDSSSEYFARAEASAGEGKLTFRGLFLALLGLYVIAAAISIGVLTFKVPVSAEDLQHASWLVHAPYLLPFISGALLIIGFALVLQLISPMTLSFGVLMISFIGAVSTEPSVSLRSAVLAGEAKIGCYDYSLLACTEMLGLPSRAANLDQPAQPSVHQFIPVQAMAFVRAPFDVFKADELNQMLDTQRLEVKGEMRKGLKTQPDTLPTSEATSSTGEHHE</sequence>
<keyword evidence="2" id="KW-0812">Transmembrane</keyword>
<accession>A0A2A3M1B8</accession>
<feature type="compositionally biased region" description="Polar residues" evidence="1">
    <location>
        <begin position="204"/>
        <end position="222"/>
    </location>
</feature>